<proteinExistence type="predicted"/>
<gene>
    <name evidence="1" type="ORF">G2W53_010378</name>
</gene>
<dbReference type="AlphaFoldDB" id="A0A834X050"/>
<sequence length="113" mass="12567">MISSSSIFIFPPNAINIGACCCCCILTRHEEEEESPPTPTPTSLLLFCDSKHCSNCSNSLTNSIAPPIIAAPFSTFLHCERVSAEQEEEEEEETAWSTMFIISIYKNYKITPK</sequence>
<protein>
    <submittedName>
        <fullName evidence="1">Uncharacterized protein</fullName>
    </submittedName>
</protein>
<dbReference type="Proteomes" id="UP000634136">
    <property type="component" value="Unassembled WGS sequence"/>
</dbReference>
<evidence type="ECO:0000313" key="2">
    <source>
        <dbReference type="Proteomes" id="UP000634136"/>
    </source>
</evidence>
<accession>A0A834X050</accession>
<evidence type="ECO:0000313" key="1">
    <source>
        <dbReference type="EMBL" id="KAF7835519.1"/>
    </source>
</evidence>
<name>A0A834X050_9FABA</name>
<keyword evidence="2" id="KW-1185">Reference proteome</keyword>
<reference evidence="1" key="1">
    <citation type="submission" date="2020-09" db="EMBL/GenBank/DDBJ databases">
        <title>Genome-Enabled Discovery of Anthraquinone Biosynthesis in Senna tora.</title>
        <authorList>
            <person name="Kang S.-H."/>
            <person name="Pandey R.P."/>
            <person name="Lee C.-M."/>
            <person name="Sim J.-S."/>
            <person name="Jeong J.-T."/>
            <person name="Choi B.-S."/>
            <person name="Jung M."/>
            <person name="Ginzburg D."/>
            <person name="Zhao K."/>
            <person name="Won S.Y."/>
            <person name="Oh T.-J."/>
            <person name="Yu Y."/>
            <person name="Kim N.-H."/>
            <person name="Lee O.R."/>
            <person name="Lee T.-H."/>
            <person name="Bashyal P."/>
            <person name="Kim T.-S."/>
            <person name="Lee W.-H."/>
            <person name="Kawkins C."/>
            <person name="Kim C.-K."/>
            <person name="Kim J.S."/>
            <person name="Ahn B.O."/>
            <person name="Rhee S.Y."/>
            <person name="Sohng J.K."/>
        </authorList>
    </citation>
    <scope>NUCLEOTIDE SEQUENCE</scope>
    <source>
        <tissue evidence="1">Leaf</tissue>
    </source>
</reference>
<dbReference type="EMBL" id="JAAIUW010000004">
    <property type="protein sequence ID" value="KAF7835519.1"/>
    <property type="molecule type" value="Genomic_DNA"/>
</dbReference>
<organism evidence="1 2">
    <name type="scientific">Senna tora</name>
    <dbReference type="NCBI Taxonomy" id="362788"/>
    <lineage>
        <taxon>Eukaryota</taxon>
        <taxon>Viridiplantae</taxon>
        <taxon>Streptophyta</taxon>
        <taxon>Embryophyta</taxon>
        <taxon>Tracheophyta</taxon>
        <taxon>Spermatophyta</taxon>
        <taxon>Magnoliopsida</taxon>
        <taxon>eudicotyledons</taxon>
        <taxon>Gunneridae</taxon>
        <taxon>Pentapetalae</taxon>
        <taxon>rosids</taxon>
        <taxon>fabids</taxon>
        <taxon>Fabales</taxon>
        <taxon>Fabaceae</taxon>
        <taxon>Caesalpinioideae</taxon>
        <taxon>Cassia clade</taxon>
        <taxon>Senna</taxon>
    </lineage>
</organism>
<comment type="caution">
    <text evidence="1">The sequence shown here is derived from an EMBL/GenBank/DDBJ whole genome shotgun (WGS) entry which is preliminary data.</text>
</comment>